<dbReference type="PANTHER" id="PTHR43792">
    <property type="entry name" value="GNAT FAMILY, PUTATIVE (AFU_ORTHOLOGUE AFUA_3G00765)-RELATED-RELATED"/>
    <property type="match status" value="1"/>
</dbReference>
<feature type="domain" description="N-acetyltransferase" evidence="1">
    <location>
        <begin position="9"/>
        <end position="171"/>
    </location>
</feature>
<name>A0A0C3GQS2_OIDMZ</name>
<reference evidence="2 3" key="1">
    <citation type="submission" date="2014-04" db="EMBL/GenBank/DDBJ databases">
        <authorList>
            <consortium name="DOE Joint Genome Institute"/>
            <person name="Kuo A."/>
            <person name="Martino E."/>
            <person name="Perotto S."/>
            <person name="Kohler A."/>
            <person name="Nagy L.G."/>
            <person name="Floudas D."/>
            <person name="Copeland A."/>
            <person name="Barry K.W."/>
            <person name="Cichocki N."/>
            <person name="Veneault-Fourrey C."/>
            <person name="LaButti K."/>
            <person name="Lindquist E.A."/>
            <person name="Lipzen A."/>
            <person name="Lundell T."/>
            <person name="Morin E."/>
            <person name="Murat C."/>
            <person name="Sun H."/>
            <person name="Tunlid A."/>
            <person name="Henrissat B."/>
            <person name="Grigoriev I.V."/>
            <person name="Hibbett D.S."/>
            <person name="Martin F."/>
            <person name="Nordberg H.P."/>
            <person name="Cantor M.N."/>
            <person name="Hua S.X."/>
        </authorList>
    </citation>
    <scope>NUCLEOTIDE SEQUENCE [LARGE SCALE GENOMIC DNA]</scope>
    <source>
        <strain evidence="2 3">Zn</strain>
    </source>
</reference>
<dbReference type="HOGENOM" id="CLU_013985_3_1_1"/>
<sequence length="173" mass="19835">MYFLTTSRVGFRLWSKDDIELASALWGDPEVTHFIDAHHRLDAAQIEEKLDAELEMQEQHGMQYWPIFLMENGQHVGCCGLRPKDVTARVFEFGVHLRKPYWGSGLAAEAGHAAINYAFEHLKARRLFAGHHPENHGSRRLLEKLGFIYIGDQLYPPTGLEHPSYMLMQTTSN</sequence>
<keyword evidence="3" id="KW-1185">Reference proteome</keyword>
<dbReference type="OrthoDB" id="630895at2759"/>
<reference evidence="3" key="2">
    <citation type="submission" date="2015-01" db="EMBL/GenBank/DDBJ databases">
        <title>Evolutionary Origins and Diversification of the Mycorrhizal Mutualists.</title>
        <authorList>
            <consortium name="DOE Joint Genome Institute"/>
            <consortium name="Mycorrhizal Genomics Consortium"/>
            <person name="Kohler A."/>
            <person name="Kuo A."/>
            <person name="Nagy L.G."/>
            <person name="Floudas D."/>
            <person name="Copeland A."/>
            <person name="Barry K.W."/>
            <person name="Cichocki N."/>
            <person name="Veneault-Fourrey C."/>
            <person name="LaButti K."/>
            <person name="Lindquist E.A."/>
            <person name="Lipzen A."/>
            <person name="Lundell T."/>
            <person name="Morin E."/>
            <person name="Murat C."/>
            <person name="Riley R."/>
            <person name="Ohm R."/>
            <person name="Sun H."/>
            <person name="Tunlid A."/>
            <person name="Henrissat B."/>
            <person name="Grigoriev I.V."/>
            <person name="Hibbett D.S."/>
            <person name="Martin F."/>
        </authorList>
    </citation>
    <scope>NUCLEOTIDE SEQUENCE [LARGE SCALE GENOMIC DNA]</scope>
    <source>
        <strain evidence="3">Zn</strain>
    </source>
</reference>
<proteinExistence type="predicted"/>
<dbReference type="AlphaFoldDB" id="A0A0C3GQS2"/>
<dbReference type="Gene3D" id="3.40.630.30">
    <property type="match status" value="1"/>
</dbReference>
<dbReference type="EMBL" id="KN832880">
    <property type="protein sequence ID" value="KIM98395.1"/>
    <property type="molecule type" value="Genomic_DNA"/>
</dbReference>
<gene>
    <name evidence="2" type="ORF">OIDMADRAFT_146973</name>
</gene>
<dbReference type="GO" id="GO:0016747">
    <property type="term" value="F:acyltransferase activity, transferring groups other than amino-acyl groups"/>
    <property type="evidence" value="ECO:0007669"/>
    <property type="project" value="InterPro"/>
</dbReference>
<dbReference type="InterPro" id="IPR016181">
    <property type="entry name" value="Acyl_CoA_acyltransferase"/>
</dbReference>
<dbReference type="PANTHER" id="PTHR43792:SF1">
    <property type="entry name" value="N-ACETYLTRANSFERASE DOMAIN-CONTAINING PROTEIN"/>
    <property type="match status" value="1"/>
</dbReference>
<dbReference type="Proteomes" id="UP000054321">
    <property type="component" value="Unassembled WGS sequence"/>
</dbReference>
<dbReference type="Pfam" id="PF13302">
    <property type="entry name" value="Acetyltransf_3"/>
    <property type="match status" value="1"/>
</dbReference>
<dbReference type="InParanoid" id="A0A0C3GQS2"/>
<organism evidence="2 3">
    <name type="scientific">Oidiodendron maius (strain Zn)</name>
    <dbReference type="NCBI Taxonomy" id="913774"/>
    <lineage>
        <taxon>Eukaryota</taxon>
        <taxon>Fungi</taxon>
        <taxon>Dikarya</taxon>
        <taxon>Ascomycota</taxon>
        <taxon>Pezizomycotina</taxon>
        <taxon>Leotiomycetes</taxon>
        <taxon>Leotiomycetes incertae sedis</taxon>
        <taxon>Myxotrichaceae</taxon>
        <taxon>Oidiodendron</taxon>
    </lineage>
</organism>
<dbReference type="SUPFAM" id="SSF55729">
    <property type="entry name" value="Acyl-CoA N-acyltransferases (Nat)"/>
    <property type="match status" value="1"/>
</dbReference>
<evidence type="ECO:0000259" key="1">
    <source>
        <dbReference type="PROSITE" id="PS51186"/>
    </source>
</evidence>
<evidence type="ECO:0000313" key="3">
    <source>
        <dbReference type="Proteomes" id="UP000054321"/>
    </source>
</evidence>
<dbReference type="PROSITE" id="PS51186">
    <property type="entry name" value="GNAT"/>
    <property type="match status" value="1"/>
</dbReference>
<accession>A0A0C3GQS2</accession>
<protein>
    <recommendedName>
        <fullName evidence="1">N-acetyltransferase domain-containing protein</fullName>
    </recommendedName>
</protein>
<dbReference type="InterPro" id="IPR000182">
    <property type="entry name" value="GNAT_dom"/>
</dbReference>
<evidence type="ECO:0000313" key="2">
    <source>
        <dbReference type="EMBL" id="KIM98395.1"/>
    </source>
</evidence>
<dbReference type="InterPro" id="IPR051531">
    <property type="entry name" value="N-acetyltransferase"/>
</dbReference>